<gene>
    <name evidence="3" type="ORF">BN877_p0383</name>
</gene>
<dbReference type="AlphaFoldDB" id="U4QI97"/>
<keyword evidence="1" id="KW-0560">Oxidoreductase</keyword>
<evidence type="ECO:0000313" key="3">
    <source>
        <dbReference type="EMBL" id="CDI12106.1"/>
    </source>
</evidence>
<evidence type="ECO:0000259" key="2">
    <source>
        <dbReference type="Pfam" id="PF00248"/>
    </source>
</evidence>
<dbReference type="KEGG" id="rir:BN877_p0383"/>
<evidence type="ECO:0000313" key="4">
    <source>
        <dbReference type="Proteomes" id="UP000016944"/>
    </source>
</evidence>
<dbReference type="HOGENOM" id="CLU_138538_0_0_5"/>
<reference evidence="3 4" key="1">
    <citation type="journal article" date="2013" name="Genome Announc.">
        <title>Complete Genome Sequence of the Sesbania Symbiont and Rice Growth-Promoting Endophyte Rhizobium sp. Strain IRBG74.</title>
        <authorList>
            <person name="Crook M.B."/>
            <person name="Mitra S."/>
            <person name="Ane J.M."/>
            <person name="Sadowsky M.J."/>
            <person name="Gyaneshwar P."/>
        </authorList>
    </citation>
    <scope>NUCLEOTIDE SEQUENCE [LARGE SCALE GENOMIC DNA]</scope>
    <source>
        <strain evidence="3 4">IRBG74</strain>
        <plasmid evidence="4">IRBL74_p</plasmid>
    </source>
</reference>
<keyword evidence="3" id="KW-0614">Plasmid</keyword>
<dbReference type="InterPro" id="IPR050523">
    <property type="entry name" value="AKR_Detox_Biosynth"/>
</dbReference>
<protein>
    <submittedName>
        <fullName evidence="3">Aldo/keto reductase</fullName>
    </submittedName>
</protein>
<dbReference type="Gene3D" id="3.20.20.100">
    <property type="entry name" value="NADP-dependent oxidoreductase domain"/>
    <property type="match status" value="1"/>
</dbReference>
<evidence type="ECO:0000256" key="1">
    <source>
        <dbReference type="ARBA" id="ARBA00023002"/>
    </source>
</evidence>
<dbReference type="GO" id="GO:0005829">
    <property type="term" value="C:cytosol"/>
    <property type="evidence" value="ECO:0007669"/>
    <property type="project" value="TreeGrafter"/>
</dbReference>
<geneLocation type="plasmid" evidence="3 4">
    <name>IRBL74_p</name>
</geneLocation>
<proteinExistence type="predicted"/>
<name>U4QI97_9HYPH</name>
<organism evidence="3 4">
    <name type="scientific">Agrobacterium pusense</name>
    <dbReference type="NCBI Taxonomy" id="648995"/>
    <lineage>
        <taxon>Bacteria</taxon>
        <taxon>Pseudomonadati</taxon>
        <taxon>Pseudomonadota</taxon>
        <taxon>Alphaproteobacteria</taxon>
        <taxon>Hyphomicrobiales</taxon>
        <taxon>Rhizobiaceae</taxon>
        <taxon>Rhizobium/Agrobacterium group</taxon>
        <taxon>Agrobacterium</taxon>
    </lineage>
</organism>
<dbReference type="PANTHER" id="PTHR43364:SF4">
    <property type="entry name" value="NAD(P)-LINKED OXIDOREDUCTASE SUPERFAMILY PROTEIN"/>
    <property type="match status" value="1"/>
</dbReference>
<dbReference type="GO" id="GO:0016491">
    <property type="term" value="F:oxidoreductase activity"/>
    <property type="evidence" value="ECO:0007669"/>
    <property type="project" value="UniProtKB-KW"/>
</dbReference>
<dbReference type="Pfam" id="PF00248">
    <property type="entry name" value="Aldo_ket_red"/>
    <property type="match status" value="1"/>
</dbReference>
<dbReference type="InterPro" id="IPR023210">
    <property type="entry name" value="NADP_OxRdtase_dom"/>
</dbReference>
<accession>U4QI97</accession>
<dbReference type="Proteomes" id="UP000016944">
    <property type="component" value="Plasmid IRBL74_p"/>
</dbReference>
<dbReference type="PATRIC" id="fig|424182.3.peg.5102"/>
<dbReference type="PANTHER" id="PTHR43364">
    <property type="entry name" value="NADH-SPECIFIC METHYLGLYOXAL REDUCTASE-RELATED"/>
    <property type="match status" value="1"/>
</dbReference>
<feature type="domain" description="NADP-dependent oxidoreductase" evidence="2">
    <location>
        <begin position="5"/>
        <end position="146"/>
    </location>
</feature>
<dbReference type="InterPro" id="IPR036812">
    <property type="entry name" value="NAD(P)_OxRdtase_dom_sf"/>
</dbReference>
<dbReference type="EMBL" id="HG518324">
    <property type="protein sequence ID" value="CDI12106.1"/>
    <property type="molecule type" value="Genomic_DNA"/>
</dbReference>
<dbReference type="SUPFAM" id="SSF51430">
    <property type="entry name" value="NAD(P)-linked oxidoreductase"/>
    <property type="match status" value="1"/>
</dbReference>
<sequence length="162" mass="17579">MADEILAEAGYRVEGIQNHYSLLYRSSEQAGILDYCHDHGISFFAYMVLEQGALTGKYSPENPLPHGSIRAKIYNGMLAQLRDLTEKLAAIGQSHGATASDVAIAWAIAKGTTPIVGITKSHHIDGLLRAKGIVLTSEEIAELETLADAANVNTRGVWEREM</sequence>